<keyword evidence="3" id="KW-1185">Reference proteome</keyword>
<gene>
    <name evidence="2" type="ORF">ACFOW1_00240</name>
</gene>
<evidence type="ECO:0000256" key="1">
    <source>
        <dbReference type="SAM" id="Phobius"/>
    </source>
</evidence>
<dbReference type="RefSeq" id="WP_379011375.1">
    <property type="nucleotide sequence ID" value="NZ_JBHSDC010000001.1"/>
</dbReference>
<dbReference type="Proteomes" id="UP001595906">
    <property type="component" value="Unassembled WGS sequence"/>
</dbReference>
<organism evidence="2 3">
    <name type="scientific">Parasediminibacterium paludis</name>
    <dbReference type="NCBI Taxonomy" id="908966"/>
    <lineage>
        <taxon>Bacteria</taxon>
        <taxon>Pseudomonadati</taxon>
        <taxon>Bacteroidota</taxon>
        <taxon>Chitinophagia</taxon>
        <taxon>Chitinophagales</taxon>
        <taxon>Chitinophagaceae</taxon>
        <taxon>Parasediminibacterium</taxon>
    </lineage>
</organism>
<sequence>MYQEIYKYFVLNRKISIPGIGNFSVNTDSAKLDFVTGVLHAPQPKVAFEKGQPAIDRQFFQYLSKALNIDEKQAVQSFQAFSQSIKENIDSNKPVELPGIGKLQKGYSDDDILFTEEHAVTPAYLNDIKLSSATDSKANLVELYKTGDNLIITEETEDDRLEMIVKEKDEDYWWVYALILALMGVGALLYYYI</sequence>
<keyword evidence="2" id="KW-0238">DNA-binding</keyword>
<comment type="caution">
    <text evidence="2">The sequence shown here is derived from an EMBL/GenBank/DDBJ whole genome shotgun (WGS) entry which is preliminary data.</text>
</comment>
<dbReference type="InterPro" id="IPR000119">
    <property type="entry name" value="Hist_DNA-bd"/>
</dbReference>
<feature type="transmembrane region" description="Helical" evidence="1">
    <location>
        <begin position="173"/>
        <end position="192"/>
    </location>
</feature>
<protein>
    <submittedName>
        <fullName evidence="2">HU family DNA-binding protein</fullName>
    </submittedName>
</protein>
<keyword evidence="1" id="KW-1133">Transmembrane helix</keyword>
<proteinExistence type="predicted"/>
<reference evidence="3" key="1">
    <citation type="journal article" date="2019" name="Int. J. Syst. Evol. Microbiol.">
        <title>The Global Catalogue of Microorganisms (GCM) 10K type strain sequencing project: providing services to taxonomists for standard genome sequencing and annotation.</title>
        <authorList>
            <consortium name="The Broad Institute Genomics Platform"/>
            <consortium name="The Broad Institute Genome Sequencing Center for Infectious Disease"/>
            <person name="Wu L."/>
            <person name="Ma J."/>
        </authorList>
    </citation>
    <scope>NUCLEOTIDE SEQUENCE [LARGE SCALE GENOMIC DNA]</scope>
    <source>
        <strain evidence="3">CECT 8010</strain>
    </source>
</reference>
<dbReference type="EMBL" id="JBHSDC010000001">
    <property type="protein sequence ID" value="MFC4230297.1"/>
    <property type="molecule type" value="Genomic_DNA"/>
</dbReference>
<accession>A0ABV8PQE5</accession>
<evidence type="ECO:0000313" key="3">
    <source>
        <dbReference type="Proteomes" id="UP001595906"/>
    </source>
</evidence>
<keyword evidence="1" id="KW-0812">Transmembrane</keyword>
<name>A0ABV8PQE5_9BACT</name>
<dbReference type="Pfam" id="PF00216">
    <property type="entry name" value="Bac_DNA_binding"/>
    <property type="match status" value="1"/>
</dbReference>
<evidence type="ECO:0000313" key="2">
    <source>
        <dbReference type="EMBL" id="MFC4230297.1"/>
    </source>
</evidence>
<dbReference type="GO" id="GO:0003677">
    <property type="term" value="F:DNA binding"/>
    <property type="evidence" value="ECO:0007669"/>
    <property type="project" value="UniProtKB-KW"/>
</dbReference>
<keyword evidence="1" id="KW-0472">Membrane</keyword>